<protein>
    <submittedName>
        <fullName evidence="2">CinA family protein</fullName>
    </submittedName>
</protein>
<accession>A0ABR7F777</accession>
<dbReference type="Proteomes" id="UP000597877">
    <property type="component" value="Unassembled WGS sequence"/>
</dbReference>
<dbReference type="SUPFAM" id="SSF142433">
    <property type="entry name" value="CinA-like"/>
    <property type="match status" value="1"/>
</dbReference>
<evidence type="ECO:0000259" key="1">
    <source>
        <dbReference type="Pfam" id="PF02464"/>
    </source>
</evidence>
<gene>
    <name evidence="2" type="ORF">H8S00_12085</name>
</gene>
<dbReference type="RefSeq" id="WP_186840628.1">
    <property type="nucleotide sequence ID" value="NZ_JACOOZ010000009.1"/>
</dbReference>
<evidence type="ECO:0000313" key="3">
    <source>
        <dbReference type="Proteomes" id="UP000597877"/>
    </source>
</evidence>
<proteinExistence type="predicted"/>
<reference evidence="2 3" key="1">
    <citation type="submission" date="2020-08" db="EMBL/GenBank/DDBJ databases">
        <title>Genome public.</title>
        <authorList>
            <person name="Liu C."/>
            <person name="Sun Q."/>
        </authorList>
    </citation>
    <scope>NUCLEOTIDE SEQUENCE [LARGE SCALE GENOMIC DNA]</scope>
    <source>
        <strain evidence="2 3">BX4</strain>
    </source>
</reference>
<sequence length="157" mass="16784">MDKKEELVKLLINKKYTISFAESCTGGKMAAAIVDVADASKVLNASFVTYANEAKIKYAGVLPETLEKYGAVSEETAGEMAKGTAKANGAQVAVGISGIAGPTGGTKEKPVGTVCFGYFMEGRLWTETVVFPDRGRNIVRDMSVEHVMDVLINELKK</sequence>
<evidence type="ECO:0000313" key="2">
    <source>
        <dbReference type="EMBL" id="MBC5668710.1"/>
    </source>
</evidence>
<organism evidence="2 3">
    <name type="scientific">Eubacterium segne</name>
    <dbReference type="NCBI Taxonomy" id="2763045"/>
    <lineage>
        <taxon>Bacteria</taxon>
        <taxon>Bacillati</taxon>
        <taxon>Bacillota</taxon>
        <taxon>Clostridia</taxon>
        <taxon>Eubacteriales</taxon>
        <taxon>Eubacteriaceae</taxon>
        <taxon>Eubacterium</taxon>
    </lineage>
</organism>
<keyword evidence="3" id="KW-1185">Reference proteome</keyword>
<feature type="domain" description="CinA C-terminal" evidence="1">
    <location>
        <begin position="4"/>
        <end position="154"/>
    </location>
</feature>
<dbReference type="InterPro" id="IPR036653">
    <property type="entry name" value="CinA-like_C"/>
</dbReference>
<dbReference type="Gene3D" id="3.90.950.20">
    <property type="entry name" value="CinA-like"/>
    <property type="match status" value="1"/>
</dbReference>
<dbReference type="EMBL" id="JACOOZ010000009">
    <property type="protein sequence ID" value="MBC5668710.1"/>
    <property type="molecule type" value="Genomic_DNA"/>
</dbReference>
<dbReference type="InterPro" id="IPR008136">
    <property type="entry name" value="CinA_C"/>
</dbReference>
<dbReference type="NCBIfam" id="TIGR00199">
    <property type="entry name" value="PncC_domain"/>
    <property type="match status" value="1"/>
</dbReference>
<dbReference type="Pfam" id="PF02464">
    <property type="entry name" value="CinA"/>
    <property type="match status" value="1"/>
</dbReference>
<name>A0ABR7F777_9FIRM</name>
<comment type="caution">
    <text evidence="2">The sequence shown here is derived from an EMBL/GenBank/DDBJ whole genome shotgun (WGS) entry which is preliminary data.</text>
</comment>